<evidence type="ECO:0000256" key="1">
    <source>
        <dbReference type="SAM" id="MobiDB-lite"/>
    </source>
</evidence>
<feature type="compositionally biased region" description="Basic residues" evidence="1">
    <location>
        <begin position="152"/>
        <end position="167"/>
    </location>
</feature>
<sequence length="306" mass="33338">ERRPDARPASDPTSADPAGDRPGAAADGHGGDLLPVPVGQRHLLRVRRLQRAQPVAAVHRTGQLPRAGHRPRRRSGVVEQRHLDRHRDCGPTDHRVRAGPADVEGEARQPGLPGGVLPALRPPAGGDRRGLDLDLRPLARLAEPGVGAGRSGRLHRRLARGPRHRPVRGPGHGGLGDHRLHLLDPALGAAQRRRRAGRRQPDRRGQLAAAGLVHRAAADHAGLPDGHHDHSGRRVQRLRPHLRDDRRWPRRSHRGPRHLRLLQRLPAQPDQLRHHAGAGHHGAGHPVHRGPQPAAATALTPRDGRM</sequence>
<dbReference type="EMBL" id="CADCTS010000431">
    <property type="protein sequence ID" value="CAA9328825.1"/>
    <property type="molecule type" value="Genomic_DNA"/>
</dbReference>
<feature type="compositionally biased region" description="Low complexity" evidence="1">
    <location>
        <begin position="15"/>
        <end position="27"/>
    </location>
</feature>
<feature type="non-terminal residue" evidence="2">
    <location>
        <position position="1"/>
    </location>
</feature>
<feature type="compositionally biased region" description="Basic and acidic residues" evidence="1">
    <location>
        <begin position="79"/>
        <end position="96"/>
    </location>
</feature>
<feature type="region of interest" description="Disordered" evidence="1">
    <location>
        <begin position="272"/>
        <end position="306"/>
    </location>
</feature>
<feature type="compositionally biased region" description="Basic residues" evidence="1">
    <location>
        <begin position="274"/>
        <end position="288"/>
    </location>
</feature>
<name>A0A6J4LCK8_9ACTN</name>
<feature type="compositionally biased region" description="Basic residues" evidence="1">
    <location>
        <begin position="248"/>
        <end position="260"/>
    </location>
</feature>
<feature type="region of interest" description="Disordered" evidence="1">
    <location>
        <begin position="60"/>
        <end position="123"/>
    </location>
</feature>
<protein>
    <submittedName>
        <fullName evidence="2">ABC transporter, permease protein 1 (Cluster 1, maltose/g3p/polyamine/iron)</fullName>
    </submittedName>
</protein>
<proteinExistence type="predicted"/>
<feature type="region of interest" description="Disordered" evidence="1">
    <location>
        <begin position="1"/>
        <end position="37"/>
    </location>
</feature>
<gene>
    <name evidence="2" type="ORF">AVDCRST_MAG48-3031</name>
</gene>
<accession>A0A6J4LCK8</accession>
<feature type="non-terminal residue" evidence="2">
    <location>
        <position position="306"/>
    </location>
</feature>
<reference evidence="2" key="1">
    <citation type="submission" date="2020-02" db="EMBL/GenBank/DDBJ databases">
        <authorList>
            <person name="Meier V. D."/>
        </authorList>
    </citation>
    <scope>NUCLEOTIDE SEQUENCE</scope>
    <source>
        <strain evidence="2">AVDCRST_MAG48</strain>
    </source>
</reference>
<evidence type="ECO:0000313" key="2">
    <source>
        <dbReference type="EMBL" id="CAA9328825.1"/>
    </source>
</evidence>
<dbReference type="AlphaFoldDB" id="A0A6J4LCK8"/>
<organism evidence="2">
    <name type="scientific">uncultured Friedmanniella sp</name>
    <dbReference type="NCBI Taxonomy" id="335381"/>
    <lineage>
        <taxon>Bacteria</taxon>
        <taxon>Bacillati</taxon>
        <taxon>Actinomycetota</taxon>
        <taxon>Actinomycetes</taxon>
        <taxon>Propionibacteriales</taxon>
        <taxon>Nocardioidaceae</taxon>
        <taxon>Friedmanniella</taxon>
        <taxon>environmental samples</taxon>
    </lineage>
</organism>
<feature type="region of interest" description="Disordered" evidence="1">
    <location>
        <begin position="144"/>
        <end position="260"/>
    </location>
</feature>
<feature type="compositionally biased region" description="Low complexity" evidence="1">
    <location>
        <begin position="206"/>
        <end position="221"/>
    </location>
</feature>
<feature type="compositionally biased region" description="Basic residues" evidence="1">
    <location>
        <begin position="230"/>
        <end position="240"/>
    </location>
</feature>